<gene>
    <name evidence="2" type="ORF">TSOC_007373</name>
</gene>
<dbReference type="PANTHER" id="PTHR31579">
    <property type="entry name" value="OS03G0796600 PROTEIN"/>
    <property type="match status" value="1"/>
</dbReference>
<dbReference type="InterPro" id="IPR006502">
    <property type="entry name" value="PDDEXK-like"/>
</dbReference>
<reference evidence="2 3" key="1">
    <citation type="journal article" date="2017" name="Mol. Biol. Evol.">
        <title>The 4-celled Tetrabaena socialis nuclear genome reveals the essential components for genetic control of cell number at the origin of multicellularity in the volvocine lineage.</title>
        <authorList>
            <person name="Featherston J."/>
            <person name="Arakaki Y."/>
            <person name="Hanschen E.R."/>
            <person name="Ferris P.J."/>
            <person name="Michod R.E."/>
            <person name="Olson B.J.S.C."/>
            <person name="Nozaki H."/>
            <person name="Durand P.M."/>
        </authorList>
    </citation>
    <scope>NUCLEOTIDE SEQUENCE [LARGE SCALE GENOMIC DNA]</scope>
    <source>
        <strain evidence="2 3">NIES-571</strain>
    </source>
</reference>
<keyword evidence="3" id="KW-1185">Reference proteome</keyword>
<comment type="caution">
    <text evidence="2">The sequence shown here is derived from an EMBL/GenBank/DDBJ whole genome shotgun (WGS) entry which is preliminary data.</text>
</comment>
<organism evidence="2 3">
    <name type="scientific">Tetrabaena socialis</name>
    <dbReference type="NCBI Taxonomy" id="47790"/>
    <lineage>
        <taxon>Eukaryota</taxon>
        <taxon>Viridiplantae</taxon>
        <taxon>Chlorophyta</taxon>
        <taxon>core chlorophytes</taxon>
        <taxon>Chlorophyceae</taxon>
        <taxon>CS clade</taxon>
        <taxon>Chlamydomonadales</taxon>
        <taxon>Tetrabaenaceae</taxon>
        <taxon>Tetrabaena</taxon>
    </lineage>
</organism>
<dbReference type="Pfam" id="PF04720">
    <property type="entry name" value="PDDEXK_6"/>
    <property type="match status" value="1"/>
</dbReference>
<evidence type="ECO:0000313" key="2">
    <source>
        <dbReference type="EMBL" id="PNH06270.1"/>
    </source>
</evidence>
<feature type="compositionally biased region" description="Basic and acidic residues" evidence="1">
    <location>
        <begin position="291"/>
        <end position="301"/>
    </location>
</feature>
<name>A0A2J8A176_9CHLO</name>
<dbReference type="Proteomes" id="UP000236333">
    <property type="component" value="Unassembled WGS sequence"/>
</dbReference>
<evidence type="ECO:0000313" key="3">
    <source>
        <dbReference type="Proteomes" id="UP000236333"/>
    </source>
</evidence>
<dbReference type="OrthoDB" id="534871at2759"/>
<protein>
    <submittedName>
        <fullName evidence="2">Uncharacterized protein</fullName>
    </submittedName>
</protein>
<proteinExistence type="predicted"/>
<dbReference type="AlphaFoldDB" id="A0A2J8A176"/>
<dbReference type="EMBL" id="PGGS01000246">
    <property type="protein sequence ID" value="PNH06270.1"/>
    <property type="molecule type" value="Genomic_DNA"/>
</dbReference>
<dbReference type="PANTHER" id="PTHR31579:SF1">
    <property type="entry name" value="OS03G0796600 PROTEIN"/>
    <property type="match status" value="1"/>
</dbReference>
<accession>A0A2J8A176</accession>
<feature type="region of interest" description="Disordered" evidence="1">
    <location>
        <begin position="273"/>
        <end position="303"/>
    </location>
</feature>
<evidence type="ECO:0000256" key="1">
    <source>
        <dbReference type="SAM" id="MobiDB-lite"/>
    </source>
</evidence>
<sequence>MLLVMKLDFGPSSAVQRASGDGRGGAGWQGVAGAVSRPLDIPSRPPVTSSIRTHVDVPAFKPEWSDVGEEPASGLQFALSPEVTTRQAYKNAVCVPMLDQPRLAPMVHGSLEQQVQQLVSGYGGSPADTPGLAAYLQRNSHGLRVEIMAPAQGQKSSPLTTRAITAPFIVVTAAGPLLQQQQPQVVVVDAVLREHLAVAPSTPAYDRSLAALVPALFVGSLARLHETVALLAPAAELSFRVHGMEVPPWRRRAALLHRWSRLARAPLLLPAAPPPAGPQLGGQSALSAALHSKDSSPRAEPEAATAGAVAAVATYDSPPVKRQDSWGYGLEILDVDMGASDQDAAPARAQAKKRVETVVGFAVGSAAAGVGRVPWGDKAAFAAALPRRSVFGADSDGADSEEMMLGVSPLSVFRV</sequence>